<dbReference type="PROSITE" id="PS00086">
    <property type="entry name" value="CYTOCHROME_P450"/>
    <property type="match status" value="1"/>
</dbReference>
<dbReference type="SUPFAM" id="SSF48264">
    <property type="entry name" value="Cytochrome P450"/>
    <property type="match status" value="1"/>
</dbReference>
<dbReference type="InterPro" id="IPR001128">
    <property type="entry name" value="Cyt_P450"/>
</dbReference>
<dbReference type="InterPro" id="IPR017972">
    <property type="entry name" value="Cyt_P450_CS"/>
</dbReference>
<dbReference type="Pfam" id="PF00067">
    <property type="entry name" value="p450"/>
    <property type="match status" value="1"/>
</dbReference>
<keyword evidence="2" id="KW-0503">Monooxygenase</keyword>
<dbReference type="Proteomes" id="UP001235712">
    <property type="component" value="Unassembled WGS sequence"/>
</dbReference>
<dbReference type="EMBL" id="JAUSQZ010000001">
    <property type="protein sequence ID" value="MDP9825982.1"/>
    <property type="molecule type" value="Genomic_DNA"/>
</dbReference>
<dbReference type="InterPro" id="IPR036396">
    <property type="entry name" value="Cyt_P450_sf"/>
</dbReference>
<keyword evidence="4" id="KW-1185">Reference proteome</keyword>
<organism evidence="3 4">
    <name type="scientific">Kineosporia succinea</name>
    <dbReference type="NCBI Taxonomy" id="84632"/>
    <lineage>
        <taxon>Bacteria</taxon>
        <taxon>Bacillati</taxon>
        <taxon>Actinomycetota</taxon>
        <taxon>Actinomycetes</taxon>
        <taxon>Kineosporiales</taxon>
        <taxon>Kineosporiaceae</taxon>
        <taxon>Kineosporia</taxon>
    </lineage>
</organism>
<dbReference type="PRINTS" id="PR00359">
    <property type="entry name" value="BP450"/>
</dbReference>
<dbReference type="RefSeq" id="WP_307240326.1">
    <property type="nucleotide sequence ID" value="NZ_JAUSQZ010000001.1"/>
</dbReference>
<keyword evidence="2" id="KW-0408">Iron</keyword>
<dbReference type="PANTHER" id="PTHR46696">
    <property type="entry name" value="P450, PUTATIVE (EUROFUNG)-RELATED"/>
    <property type="match status" value="1"/>
</dbReference>
<name>A0ABT9NZX8_9ACTN</name>
<accession>A0ABT9NZX8</accession>
<evidence type="ECO:0000256" key="2">
    <source>
        <dbReference type="RuleBase" id="RU000461"/>
    </source>
</evidence>
<gene>
    <name evidence="3" type="ORF">J2S57_001731</name>
</gene>
<proteinExistence type="inferred from homology"/>
<keyword evidence="2" id="KW-0349">Heme</keyword>
<dbReference type="CDD" id="cd20625">
    <property type="entry name" value="CYP164-like"/>
    <property type="match status" value="1"/>
</dbReference>
<keyword evidence="2" id="KW-0560">Oxidoreductase</keyword>
<evidence type="ECO:0000313" key="4">
    <source>
        <dbReference type="Proteomes" id="UP001235712"/>
    </source>
</evidence>
<dbReference type="Gene3D" id="1.10.630.10">
    <property type="entry name" value="Cytochrome P450"/>
    <property type="match status" value="1"/>
</dbReference>
<comment type="similarity">
    <text evidence="1 2">Belongs to the cytochrome P450 family.</text>
</comment>
<comment type="caution">
    <text evidence="3">The sequence shown here is derived from an EMBL/GenBank/DDBJ whole genome shotgun (WGS) entry which is preliminary data.</text>
</comment>
<evidence type="ECO:0000256" key="1">
    <source>
        <dbReference type="ARBA" id="ARBA00010617"/>
    </source>
</evidence>
<protein>
    <submittedName>
        <fullName evidence="3">Cytochrome P450</fullName>
    </submittedName>
</protein>
<dbReference type="PANTHER" id="PTHR46696:SF1">
    <property type="entry name" value="CYTOCHROME P450 YJIB-RELATED"/>
    <property type="match status" value="1"/>
</dbReference>
<keyword evidence="2" id="KW-0479">Metal-binding</keyword>
<sequence>MSHVTWDASVGAFRVSGFDEANAVLRAPGWSSDPANSPLVPSDAVGNPASIMLFTDPPTHTRLRRLVAPAFSARAVEAFRGRVAAIVDSCLDQLDDAPGPVDLLADFAYLVPLAVIAELLDVGVEGAEVFLEQTPDLVRLLEVDPTADDVTAAMTAGIEVTMFLTPVLAARKGGDGTDFISQLLRTGLSVDEVMSTCVLLLAAGHETTANLIASGGLALMRHPDQLPALRQNPARAVDELVRLEGPVRVIGRTAVADHEVGGTHVSPGQAVLVELDRVGRDERRWPDAHRLDLTREGPGGLGFGTGIHFCLGAALARLEAEEALTRFFGRHPRARPLDPEPRWRDSATFHALDELPVAL</sequence>
<dbReference type="InterPro" id="IPR002397">
    <property type="entry name" value="Cyt_P450_B"/>
</dbReference>
<evidence type="ECO:0000313" key="3">
    <source>
        <dbReference type="EMBL" id="MDP9825982.1"/>
    </source>
</evidence>
<reference evidence="3 4" key="1">
    <citation type="submission" date="2023-07" db="EMBL/GenBank/DDBJ databases">
        <title>Sequencing the genomes of 1000 actinobacteria strains.</title>
        <authorList>
            <person name="Klenk H.-P."/>
        </authorList>
    </citation>
    <scope>NUCLEOTIDE SEQUENCE [LARGE SCALE GENOMIC DNA]</scope>
    <source>
        <strain evidence="3 4">DSM 44388</strain>
    </source>
</reference>